<evidence type="ECO:0000256" key="1">
    <source>
        <dbReference type="ARBA" id="ARBA00022598"/>
    </source>
</evidence>
<dbReference type="InterPro" id="IPR005481">
    <property type="entry name" value="BC-like_N"/>
</dbReference>
<evidence type="ECO:0000313" key="6">
    <source>
        <dbReference type="EMBL" id="GAG56691.1"/>
    </source>
</evidence>
<dbReference type="SMART" id="SM00878">
    <property type="entry name" value="Biotin_carb_C"/>
    <property type="match status" value="1"/>
</dbReference>
<evidence type="ECO:0000259" key="5">
    <source>
        <dbReference type="PROSITE" id="PS50979"/>
    </source>
</evidence>
<dbReference type="GO" id="GO:0046872">
    <property type="term" value="F:metal ion binding"/>
    <property type="evidence" value="ECO:0007669"/>
    <property type="project" value="InterPro"/>
</dbReference>
<evidence type="ECO:0008006" key="7">
    <source>
        <dbReference type="Google" id="ProtNLM"/>
    </source>
</evidence>
<proteinExistence type="predicted"/>
<keyword evidence="2" id="KW-0547">Nucleotide-binding</keyword>
<dbReference type="Gene3D" id="3.40.50.20">
    <property type="match status" value="1"/>
</dbReference>
<reference evidence="6" key="1">
    <citation type="journal article" date="2014" name="Front. Microbiol.">
        <title>High frequency of phylogenetically diverse reductive dehalogenase-homologous genes in deep subseafloor sedimentary metagenomes.</title>
        <authorList>
            <person name="Kawai M."/>
            <person name="Futagami T."/>
            <person name="Toyoda A."/>
            <person name="Takaki Y."/>
            <person name="Nishi S."/>
            <person name="Hori S."/>
            <person name="Arai W."/>
            <person name="Tsubouchi T."/>
            <person name="Morono Y."/>
            <person name="Uchiyama I."/>
            <person name="Ito T."/>
            <person name="Fujiyama A."/>
            <person name="Inagaki F."/>
            <person name="Takami H."/>
        </authorList>
    </citation>
    <scope>NUCLEOTIDE SEQUENCE</scope>
    <source>
        <strain evidence="6">Expedition CK06-06</strain>
    </source>
</reference>
<dbReference type="AlphaFoldDB" id="X1A920"/>
<evidence type="ECO:0000256" key="3">
    <source>
        <dbReference type="ARBA" id="ARBA00022840"/>
    </source>
</evidence>
<dbReference type="Pfam" id="PF17392">
    <property type="entry name" value="Urocanase_C"/>
    <property type="match status" value="1"/>
</dbReference>
<dbReference type="InterPro" id="IPR051602">
    <property type="entry name" value="ACC_Biotin_Carboxylase"/>
</dbReference>
<gene>
    <name evidence="6" type="ORF">S01H4_03312</name>
</gene>
<feature type="domain" description="Biotin carboxylation" evidence="5">
    <location>
        <begin position="1"/>
        <end position="463"/>
    </location>
</feature>
<comment type="caution">
    <text evidence="6">The sequence shown here is derived from an EMBL/GenBank/DDBJ whole genome shotgun (WGS) entry which is preliminary data.</text>
</comment>
<dbReference type="Pfam" id="PF02786">
    <property type="entry name" value="CPSase_L_D2"/>
    <property type="match status" value="1"/>
</dbReference>
<accession>X1A920</accession>
<dbReference type="InterPro" id="IPR016185">
    <property type="entry name" value="PreATP-grasp_dom_sf"/>
</dbReference>
<keyword evidence="1" id="KW-0436">Ligase</keyword>
<protein>
    <recommendedName>
        <fullName evidence="7">Biotin carboxylase</fullName>
    </recommendedName>
</protein>
<dbReference type="PROSITE" id="PS50979">
    <property type="entry name" value="BC"/>
    <property type="match status" value="1"/>
</dbReference>
<dbReference type="InterPro" id="IPR011764">
    <property type="entry name" value="Biotin_carboxylation_dom"/>
</dbReference>
<dbReference type="InterPro" id="IPR011761">
    <property type="entry name" value="ATP-grasp"/>
</dbReference>
<sequence>MFKKILIANRGEIALRIIRACHELNIEAIAVYSSVDSESIHVREADRSICIGPAPSSESYLNIKNIIGAADMADCDAIHPGYGFLSENADFAQACIENDLIFIGPKPSILRKAGNKVELKEIIKKARVPVIRGTKRPVKNLREALRKARWIRYPIIIKASAGGGGKGMKIVRNKRELISSLQIAKTEAKSYFDDDTIFLEKYVEKPRHIEIQLLADKKGHIIFLGERDCTIQRRHQKLIEESPSPAIDRRKRKQLIELSIRVAKAIKYENLGTIEFLMDKKGNFYFMEINPRIQVEHAVTEVVIGMDLIKQQILIASGEDISIKQEDIKPNGHAIEFRINSEDPDNNFMPSPGLISFYLPPGGPGVRVDSCLYQGYRVLPHYDSSVASPNRETEGMKDGSDAIADWPILNALLNAVSGASWVAVHHGGGVGIGYSIHAGQVIVADGTKDAEKRLERVLTNDPGIGVARHADAGYELAIKTSKEKGIKIPMLK</sequence>
<dbReference type="InterPro" id="IPR005482">
    <property type="entry name" value="Biotin_COase_C"/>
</dbReference>
<dbReference type="PROSITE" id="PS50975">
    <property type="entry name" value="ATP_GRASP"/>
    <property type="match status" value="1"/>
</dbReference>
<dbReference type="EMBL" id="BART01000802">
    <property type="protein sequence ID" value="GAG56691.1"/>
    <property type="molecule type" value="Genomic_DNA"/>
</dbReference>
<name>X1A920_9ZZZZ</name>
<dbReference type="PANTHER" id="PTHR48095">
    <property type="entry name" value="PYRUVATE CARBOXYLASE SUBUNIT A"/>
    <property type="match status" value="1"/>
</dbReference>
<dbReference type="InterPro" id="IPR036190">
    <property type="entry name" value="Urocanase_sf"/>
</dbReference>
<evidence type="ECO:0000259" key="4">
    <source>
        <dbReference type="PROSITE" id="PS50975"/>
    </source>
</evidence>
<organism evidence="6">
    <name type="scientific">marine sediment metagenome</name>
    <dbReference type="NCBI Taxonomy" id="412755"/>
    <lineage>
        <taxon>unclassified sequences</taxon>
        <taxon>metagenomes</taxon>
        <taxon>ecological metagenomes</taxon>
    </lineage>
</organism>
<dbReference type="PROSITE" id="PS00867">
    <property type="entry name" value="CPSASE_2"/>
    <property type="match status" value="1"/>
</dbReference>
<dbReference type="SUPFAM" id="SSF52440">
    <property type="entry name" value="PreATP-grasp domain"/>
    <property type="match status" value="1"/>
</dbReference>
<dbReference type="SUPFAM" id="SSF111326">
    <property type="entry name" value="Urocanase"/>
    <property type="match status" value="1"/>
</dbReference>
<dbReference type="Gene3D" id="3.40.1770.10">
    <property type="entry name" value="Urocanase superfamily"/>
    <property type="match status" value="1"/>
</dbReference>
<keyword evidence="3" id="KW-0067">ATP-binding</keyword>
<dbReference type="PANTHER" id="PTHR48095:SF2">
    <property type="entry name" value="BIOTIN CARBOXYLASE, CHLOROPLASTIC"/>
    <property type="match status" value="1"/>
</dbReference>
<dbReference type="Pfam" id="PF00289">
    <property type="entry name" value="Biotin_carb_N"/>
    <property type="match status" value="1"/>
</dbReference>
<dbReference type="FunFam" id="3.30.1490.20:FF:000003">
    <property type="entry name" value="acetyl-CoA carboxylase isoform X1"/>
    <property type="match status" value="1"/>
</dbReference>
<dbReference type="PROSITE" id="PS00866">
    <property type="entry name" value="CPSASE_1"/>
    <property type="match status" value="1"/>
</dbReference>
<dbReference type="Gene3D" id="3.30.470.20">
    <property type="entry name" value="ATP-grasp fold, B domain"/>
    <property type="match status" value="1"/>
</dbReference>
<dbReference type="GO" id="GO:0016874">
    <property type="term" value="F:ligase activity"/>
    <property type="evidence" value="ECO:0007669"/>
    <property type="project" value="UniProtKB-KW"/>
</dbReference>
<evidence type="ECO:0000256" key="2">
    <source>
        <dbReference type="ARBA" id="ARBA00022741"/>
    </source>
</evidence>
<dbReference type="InterPro" id="IPR005479">
    <property type="entry name" value="CPAse_ATP-bd"/>
</dbReference>
<dbReference type="InterPro" id="IPR035401">
    <property type="entry name" value="Urocanase_C"/>
</dbReference>
<dbReference type="GO" id="GO:0005524">
    <property type="term" value="F:ATP binding"/>
    <property type="evidence" value="ECO:0007669"/>
    <property type="project" value="UniProtKB-KW"/>
</dbReference>
<dbReference type="FunFam" id="3.40.50.20:FF:000010">
    <property type="entry name" value="Propionyl-CoA carboxylase subunit alpha"/>
    <property type="match status" value="1"/>
</dbReference>
<feature type="domain" description="ATP-grasp" evidence="4">
    <location>
        <begin position="120"/>
        <end position="317"/>
    </location>
</feature>
<dbReference type="SUPFAM" id="SSF56059">
    <property type="entry name" value="Glutathione synthetase ATP-binding domain-like"/>
    <property type="match status" value="1"/>
</dbReference>